<dbReference type="InterPro" id="IPR051134">
    <property type="entry name" value="PPP_phosphatase"/>
</dbReference>
<evidence type="ECO:0000313" key="6">
    <source>
        <dbReference type="Proteomes" id="UP000029120"/>
    </source>
</evidence>
<dbReference type="SUPFAM" id="SSF56300">
    <property type="entry name" value="Metallo-dependent phosphatases"/>
    <property type="match status" value="1"/>
</dbReference>
<keyword evidence="2" id="KW-0479">Metal-binding</keyword>
<dbReference type="InterPro" id="IPR004843">
    <property type="entry name" value="Calcineurin-like_PHP"/>
</dbReference>
<dbReference type="InterPro" id="IPR029052">
    <property type="entry name" value="Metallo-depent_PP-like"/>
</dbReference>
<proteinExistence type="predicted"/>
<dbReference type="PANTHER" id="PTHR45668">
    <property type="entry name" value="SERINE/THREONINE-PROTEIN PHOSPHATASE 5-RELATED"/>
    <property type="match status" value="1"/>
</dbReference>
<evidence type="ECO:0000256" key="2">
    <source>
        <dbReference type="ARBA" id="ARBA00022723"/>
    </source>
</evidence>
<sequence>MPSPEISKRVLDAKLEACKFAFLKLSAVKTTRMKNYKQLRTLLMLKEISRRGADRDFLKDPENSVTRILCSVLKQVVSNADRSVKSLRGFHYETLDDQEKQQMTRMIASVQGMGSRKYEPETIDQLDDMTEPMEMEIYLGNGDDSVGGDFGDIVLEQISWPLESGLALEWVETLMGLLNQFTWKNSVSELPMMLPHSVAVSLLDCALQILDKEANCVKVDCCSENSRVIVVGDLHGQLHDLLKIFDQSGRPSQNQRFVFNGNYIGRGSWSLEVFLVLLAWKILIPESVILLRGSSETRVSAEELDFLKETCDRYAEHGPMLYSKCIDCFKMLPLASVISDSVYTTHGGLFQSSGVQEDNTNPSLLLGSLEELDKIDRRKVGENDDENVTLNHVLWSCPWMADGLSESNYKGLLWGADCTETFLKQSNLKMIIRSHEGPDARADREDMGNMLSGYSVDHEVESGKLYTIFSASNFSQVSRNYENEGAYAVLEPPNFTEPRFVSYTVENVPRLQHQVISVGTSTQQPLMWENRTTGQGFASVGISNPPSWTVPLPNDPCQILQLREPLQVFEGLPLPNTIEEPHKSNYDYLFRLIGALKQEIQTRDNREKELMDHVTKTKATLEVISQMSSSL</sequence>
<evidence type="ECO:0000256" key="1">
    <source>
        <dbReference type="ARBA" id="ARBA00001936"/>
    </source>
</evidence>
<accession>A0A087G668</accession>
<keyword evidence="3" id="KW-0464">Manganese</keyword>
<dbReference type="InterPro" id="IPR006186">
    <property type="entry name" value="Ser/Thr-sp_prot-phosphatase"/>
</dbReference>
<name>A0A087G668_ARAAL</name>
<dbReference type="GO" id="GO:0046872">
    <property type="term" value="F:metal ion binding"/>
    <property type="evidence" value="ECO:0007669"/>
    <property type="project" value="UniProtKB-KW"/>
</dbReference>
<evidence type="ECO:0000256" key="3">
    <source>
        <dbReference type="ARBA" id="ARBA00023211"/>
    </source>
</evidence>
<dbReference type="OrthoDB" id="445564at2759"/>
<dbReference type="Gramene" id="KFK25370">
    <property type="protein sequence ID" value="KFK25370"/>
    <property type="gene ID" value="AALP_AA8G104600"/>
</dbReference>
<dbReference type="PRINTS" id="PR00114">
    <property type="entry name" value="STPHPHTASE"/>
</dbReference>
<dbReference type="OMA" id="PRFVSYT"/>
<gene>
    <name evidence="5" type="ordered locus">AALP_Aa8g104600</name>
</gene>
<dbReference type="Proteomes" id="UP000029120">
    <property type="component" value="Chromosome 8"/>
</dbReference>
<reference evidence="6" key="1">
    <citation type="journal article" date="2015" name="Nat. Plants">
        <title>Genome expansion of Arabis alpina linked with retrotransposition and reduced symmetric DNA methylation.</title>
        <authorList>
            <person name="Willing E.M."/>
            <person name="Rawat V."/>
            <person name="Mandakova T."/>
            <person name="Maumus F."/>
            <person name="James G.V."/>
            <person name="Nordstroem K.J."/>
            <person name="Becker C."/>
            <person name="Warthmann N."/>
            <person name="Chica C."/>
            <person name="Szarzynska B."/>
            <person name="Zytnicki M."/>
            <person name="Albani M.C."/>
            <person name="Kiefer C."/>
            <person name="Bergonzi S."/>
            <person name="Castaings L."/>
            <person name="Mateos J.L."/>
            <person name="Berns M.C."/>
            <person name="Bujdoso N."/>
            <person name="Piofczyk T."/>
            <person name="de Lorenzo L."/>
            <person name="Barrero-Sicilia C."/>
            <person name="Mateos I."/>
            <person name="Piednoel M."/>
            <person name="Hagmann J."/>
            <person name="Chen-Min-Tao R."/>
            <person name="Iglesias-Fernandez R."/>
            <person name="Schuster S.C."/>
            <person name="Alonso-Blanco C."/>
            <person name="Roudier F."/>
            <person name="Carbonero P."/>
            <person name="Paz-Ares J."/>
            <person name="Davis S.J."/>
            <person name="Pecinka A."/>
            <person name="Quesneville H."/>
            <person name="Colot V."/>
            <person name="Lysak M.A."/>
            <person name="Weigel D."/>
            <person name="Coupland G."/>
            <person name="Schneeberger K."/>
        </authorList>
    </citation>
    <scope>NUCLEOTIDE SEQUENCE [LARGE SCALE GENOMIC DNA]</scope>
    <source>
        <strain evidence="6">cv. Pajares</strain>
    </source>
</reference>
<evidence type="ECO:0000313" key="5">
    <source>
        <dbReference type="EMBL" id="KFK25370.1"/>
    </source>
</evidence>
<organism evidence="5 6">
    <name type="scientific">Arabis alpina</name>
    <name type="common">Alpine rock-cress</name>
    <dbReference type="NCBI Taxonomy" id="50452"/>
    <lineage>
        <taxon>Eukaryota</taxon>
        <taxon>Viridiplantae</taxon>
        <taxon>Streptophyta</taxon>
        <taxon>Embryophyta</taxon>
        <taxon>Tracheophyta</taxon>
        <taxon>Spermatophyta</taxon>
        <taxon>Magnoliopsida</taxon>
        <taxon>eudicotyledons</taxon>
        <taxon>Gunneridae</taxon>
        <taxon>Pentapetalae</taxon>
        <taxon>rosids</taxon>
        <taxon>malvids</taxon>
        <taxon>Brassicales</taxon>
        <taxon>Brassicaceae</taxon>
        <taxon>Arabideae</taxon>
        <taxon>Arabis</taxon>
    </lineage>
</organism>
<protein>
    <recommendedName>
        <fullName evidence="4">Serine/threonine specific protein phosphatases domain-containing protein</fullName>
    </recommendedName>
</protein>
<feature type="domain" description="Serine/threonine specific protein phosphatases" evidence="4">
    <location>
        <begin position="194"/>
        <end position="507"/>
    </location>
</feature>
<dbReference type="GO" id="GO:0016787">
    <property type="term" value="F:hydrolase activity"/>
    <property type="evidence" value="ECO:0007669"/>
    <property type="project" value="InterPro"/>
</dbReference>
<dbReference type="SMART" id="SM00156">
    <property type="entry name" value="PP2Ac"/>
    <property type="match status" value="1"/>
</dbReference>
<dbReference type="Gene3D" id="3.60.21.10">
    <property type="match status" value="1"/>
</dbReference>
<dbReference type="AlphaFoldDB" id="A0A087G668"/>
<comment type="cofactor">
    <cofactor evidence="1">
        <name>Mn(2+)</name>
        <dbReference type="ChEBI" id="CHEBI:29035"/>
    </cofactor>
</comment>
<dbReference type="EMBL" id="CM002876">
    <property type="protein sequence ID" value="KFK25370.1"/>
    <property type="molecule type" value="Genomic_DNA"/>
</dbReference>
<keyword evidence="6" id="KW-1185">Reference proteome</keyword>
<evidence type="ECO:0000259" key="4">
    <source>
        <dbReference type="SMART" id="SM00156"/>
    </source>
</evidence>
<dbReference type="PANTHER" id="PTHR45668:SF14">
    <property type="entry name" value="SERINE_THREONINE-PROTEIN PHOSPHATASE 7 INACTIVE HOMOLOG"/>
    <property type="match status" value="1"/>
</dbReference>
<dbReference type="Pfam" id="PF00149">
    <property type="entry name" value="Metallophos"/>
    <property type="match status" value="1"/>
</dbReference>
<dbReference type="eggNOG" id="KOG0376">
    <property type="taxonomic scope" value="Eukaryota"/>
</dbReference>